<reference evidence="1" key="1">
    <citation type="submission" date="2023-10" db="EMBL/GenBank/DDBJ databases">
        <title>Amphibacter perezi, gen. nov., sp. nov. a novel taxa of the family Comamonadaceae, class Betaproteobacteria isolated from the skin microbiota of Pelophylax perezi from different populations.</title>
        <authorList>
            <person name="Costa S."/>
            <person name="Proenca D.N."/>
            <person name="Lopes I."/>
            <person name="Morais P.V."/>
        </authorList>
    </citation>
    <scope>NUCLEOTIDE SEQUENCE</scope>
    <source>
        <strain evidence="1">SL12-8</strain>
    </source>
</reference>
<gene>
    <name evidence="1" type="ORF">RV045_12915</name>
</gene>
<comment type="caution">
    <text evidence="1">The sequence shown here is derived from an EMBL/GenBank/DDBJ whole genome shotgun (WGS) entry which is preliminary data.</text>
</comment>
<accession>A0ACC6P521</accession>
<protein>
    <submittedName>
        <fullName evidence="1">HAD-IA family hydrolase</fullName>
    </submittedName>
</protein>
<evidence type="ECO:0000313" key="1">
    <source>
        <dbReference type="EMBL" id="MEJ7139320.1"/>
    </source>
</evidence>
<organism evidence="1 2">
    <name type="scientific">Amphibiibacter pelophylacis</name>
    <dbReference type="NCBI Taxonomy" id="1799477"/>
    <lineage>
        <taxon>Bacteria</taxon>
        <taxon>Pseudomonadati</taxon>
        <taxon>Pseudomonadota</taxon>
        <taxon>Betaproteobacteria</taxon>
        <taxon>Burkholderiales</taxon>
        <taxon>Sphaerotilaceae</taxon>
        <taxon>Amphibiibacter</taxon>
    </lineage>
</organism>
<dbReference type="Proteomes" id="UP001364695">
    <property type="component" value="Unassembled WGS sequence"/>
</dbReference>
<keyword evidence="2" id="KW-1185">Reference proteome</keyword>
<proteinExistence type="predicted"/>
<dbReference type="EMBL" id="JAWDIE010000024">
    <property type="protein sequence ID" value="MEJ7139320.1"/>
    <property type="molecule type" value="Genomic_DNA"/>
</dbReference>
<name>A0ACC6P521_9BURK</name>
<evidence type="ECO:0000313" key="2">
    <source>
        <dbReference type="Proteomes" id="UP001364695"/>
    </source>
</evidence>
<sequence>MTTSTPTPSALRYPVLVFDWDGTLYDSTAAIVHATQAGCADLGLRIPTPDEARWIIGLGLTPALQRLQPGLGAEQTQALVERFRHHYRLQQDGLDFFPGTLDVLARLQGLGHRLAVATGANRATLQPRLNRLPPAPGPDGWFAATRTADETASKPDPMMLFELMDELDCNAAELLMIGDTRHDIDLAHNAGAQALAVSWGAHDRATLAQAQPLALVDSWDSLLHWLHPELAGEAP</sequence>
<keyword evidence="1" id="KW-0378">Hydrolase</keyword>